<dbReference type="PROSITE" id="PS50801">
    <property type="entry name" value="STAS"/>
    <property type="match status" value="1"/>
</dbReference>
<dbReference type="Gene3D" id="3.30.750.24">
    <property type="entry name" value="STAS domain"/>
    <property type="match status" value="1"/>
</dbReference>
<comment type="caution">
    <text evidence="4">The sequence shown here is derived from an EMBL/GenBank/DDBJ whole genome shotgun (WGS) entry which is preliminary data.</text>
</comment>
<evidence type="ECO:0000259" key="3">
    <source>
        <dbReference type="PROSITE" id="PS50801"/>
    </source>
</evidence>
<dbReference type="EMBL" id="JYNY01000403">
    <property type="protein sequence ID" value="KJJ84113.1"/>
    <property type="molecule type" value="Genomic_DNA"/>
</dbReference>
<protein>
    <recommendedName>
        <fullName evidence="2">Anti-sigma factor antagonist</fullName>
    </recommendedName>
</protein>
<dbReference type="CDD" id="cd07043">
    <property type="entry name" value="STAS_anti-anti-sigma_factors"/>
    <property type="match status" value="1"/>
</dbReference>
<gene>
    <name evidence="4" type="ORF">OMAG_002030</name>
</gene>
<dbReference type="GO" id="GO:0043856">
    <property type="term" value="F:anti-sigma factor antagonist activity"/>
    <property type="evidence" value="ECO:0007669"/>
    <property type="project" value="InterPro"/>
</dbReference>
<sequence>MHVAITEHSGVTVINIKGDIDINNSPEMKKFFDQVVREKRDKVLINLELVDYVDSSGLATLVEIYKKLRVYGGKLKLAKLSLKVKGLFEITKLNKLFDIVETESELYNFS</sequence>
<dbReference type="Pfam" id="PF01740">
    <property type="entry name" value="STAS"/>
    <property type="match status" value="1"/>
</dbReference>
<organism evidence="4 5">
    <name type="scientific">Candidatus Omnitrophus magneticus</name>
    <dbReference type="NCBI Taxonomy" id="1609969"/>
    <lineage>
        <taxon>Bacteria</taxon>
        <taxon>Pseudomonadati</taxon>
        <taxon>Candidatus Omnitrophota</taxon>
        <taxon>Candidatus Omnitrophus</taxon>
    </lineage>
</organism>
<dbReference type="NCBIfam" id="TIGR00377">
    <property type="entry name" value="ant_ant_sig"/>
    <property type="match status" value="1"/>
</dbReference>
<keyword evidence="5" id="KW-1185">Reference proteome</keyword>
<dbReference type="SUPFAM" id="SSF52091">
    <property type="entry name" value="SpoIIaa-like"/>
    <property type="match status" value="1"/>
</dbReference>
<dbReference type="InterPro" id="IPR036513">
    <property type="entry name" value="STAS_dom_sf"/>
</dbReference>
<feature type="domain" description="STAS" evidence="3">
    <location>
        <begin position="1"/>
        <end position="110"/>
    </location>
</feature>
<dbReference type="PANTHER" id="PTHR33495">
    <property type="entry name" value="ANTI-SIGMA FACTOR ANTAGONIST TM_1081-RELATED-RELATED"/>
    <property type="match status" value="1"/>
</dbReference>
<evidence type="ECO:0000313" key="4">
    <source>
        <dbReference type="EMBL" id="KJJ84113.1"/>
    </source>
</evidence>
<accession>A0A0F0CL98</accession>
<dbReference type="PATRIC" id="fig|1609969.3.peg.2160"/>
<dbReference type="AlphaFoldDB" id="A0A0F0CL98"/>
<name>A0A0F0CL98_9BACT</name>
<proteinExistence type="inferred from homology"/>
<dbReference type="Proteomes" id="UP000033428">
    <property type="component" value="Unassembled WGS sequence"/>
</dbReference>
<reference evidence="4 5" key="1">
    <citation type="submission" date="2015-02" db="EMBL/GenBank/DDBJ databases">
        <title>Single-cell genomics of uncultivated deep-branching MTB reveals a conserved set of magnetosome genes.</title>
        <authorList>
            <person name="Kolinko S."/>
            <person name="Richter M."/>
            <person name="Glockner F.O."/>
            <person name="Brachmann A."/>
            <person name="Schuler D."/>
        </authorList>
    </citation>
    <scope>NUCLEOTIDE SEQUENCE [LARGE SCALE GENOMIC DNA]</scope>
    <source>
        <strain evidence="4">SKK-01</strain>
    </source>
</reference>
<dbReference type="InterPro" id="IPR003658">
    <property type="entry name" value="Anti-sigma_ant"/>
</dbReference>
<evidence type="ECO:0000256" key="2">
    <source>
        <dbReference type="RuleBase" id="RU003749"/>
    </source>
</evidence>
<comment type="similarity">
    <text evidence="1 2">Belongs to the anti-sigma-factor antagonist family.</text>
</comment>
<evidence type="ECO:0000256" key="1">
    <source>
        <dbReference type="ARBA" id="ARBA00009013"/>
    </source>
</evidence>
<dbReference type="InterPro" id="IPR002645">
    <property type="entry name" value="STAS_dom"/>
</dbReference>
<evidence type="ECO:0000313" key="5">
    <source>
        <dbReference type="Proteomes" id="UP000033428"/>
    </source>
</evidence>